<proteinExistence type="predicted"/>
<keyword evidence="1" id="KW-1133">Transmembrane helix</keyword>
<accession>A0A3D9HVJ5</accession>
<feature type="domain" description="TadE-like" evidence="2">
    <location>
        <begin position="17"/>
        <end position="53"/>
    </location>
</feature>
<keyword evidence="1" id="KW-0472">Membrane</keyword>
<reference evidence="3 4" key="1">
    <citation type="submission" date="2018-07" db="EMBL/GenBank/DDBJ databases">
        <title>Genomic Encyclopedia of Type Strains, Phase III (KMG-III): the genomes of soil and plant-associated and newly described type strains.</title>
        <authorList>
            <person name="Whitman W."/>
        </authorList>
    </citation>
    <scope>NUCLEOTIDE SEQUENCE [LARGE SCALE GENOMIC DNA]</scope>
    <source>
        <strain evidence="3 4">CECT 8488</strain>
    </source>
</reference>
<organism evidence="3 4">
    <name type="scientific">Aestuariispira insulae</name>
    <dbReference type="NCBI Taxonomy" id="1461337"/>
    <lineage>
        <taxon>Bacteria</taxon>
        <taxon>Pseudomonadati</taxon>
        <taxon>Pseudomonadota</taxon>
        <taxon>Alphaproteobacteria</taxon>
        <taxon>Rhodospirillales</taxon>
        <taxon>Kiloniellaceae</taxon>
        <taxon>Aestuariispira</taxon>
    </lineage>
</organism>
<dbReference type="InterPro" id="IPR012495">
    <property type="entry name" value="TadE-like_dom"/>
</dbReference>
<evidence type="ECO:0000259" key="2">
    <source>
        <dbReference type="Pfam" id="PF07811"/>
    </source>
</evidence>
<dbReference type="Proteomes" id="UP000256845">
    <property type="component" value="Unassembled WGS sequence"/>
</dbReference>
<keyword evidence="1" id="KW-0812">Transmembrane</keyword>
<sequence length="187" mass="20929">MKRLITHLRHLLKSREGIVSVEFAMAMPILLGLMLTGLEMTRYVFLHQKLERVSTSISDLVAREEIITEAKVTDIFEITEQLMAPFDHSVNIQVIVTSLNRNTGAAATVSWQRNWGVGSHESRFGKEGEAAAIPTNFDVREGENVIATEVFHEFVPTFGQDVIGPTTIEKMAIYRPRFGSLANLISD</sequence>
<evidence type="ECO:0000313" key="4">
    <source>
        <dbReference type="Proteomes" id="UP000256845"/>
    </source>
</evidence>
<dbReference type="OrthoDB" id="7355117at2"/>
<dbReference type="AlphaFoldDB" id="A0A3D9HVJ5"/>
<dbReference type="RefSeq" id="WP_115934590.1">
    <property type="nucleotide sequence ID" value="NZ_QRDW01000001.1"/>
</dbReference>
<dbReference type="Pfam" id="PF07811">
    <property type="entry name" value="TadE"/>
    <property type="match status" value="1"/>
</dbReference>
<gene>
    <name evidence="3" type="ORF">DFP90_101238</name>
</gene>
<protein>
    <submittedName>
        <fullName evidence="3">TadE-like protein</fullName>
    </submittedName>
</protein>
<evidence type="ECO:0000256" key="1">
    <source>
        <dbReference type="SAM" id="Phobius"/>
    </source>
</evidence>
<dbReference type="EMBL" id="QRDW01000001">
    <property type="protein sequence ID" value="RED53449.1"/>
    <property type="molecule type" value="Genomic_DNA"/>
</dbReference>
<name>A0A3D9HVJ5_9PROT</name>
<comment type="caution">
    <text evidence="3">The sequence shown here is derived from an EMBL/GenBank/DDBJ whole genome shotgun (WGS) entry which is preliminary data.</text>
</comment>
<evidence type="ECO:0000313" key="3">
    <source>
        <dbReference type="EMBL" id="RED53449.1"/>
    </source>
</evidence>
<feature type="transmembrane region" description="Helical" evidence="1">
    <location>
        <begin position="21"/>
        <end position="45"/>
    </location>
</feature>
<keyword evidence="4" id="KW-1185">Reference proteome</keyword>